<keyword evidence="1" id="KW-0732">Signal</keyword>
<evidence type="ECO:0008006" key="4">
    <source>
        <dbReference type="Google" id="ProtNLM"/>
    </source>
</evidence>
<dbReference type="RefSeq" id="WP_150609456.1">
    <property type="nucleotide sequence ID" value="NZ_CABPRY010000006.1"/>
</dbReference>
<organism evidence="2 3">
    <name type="scientific">Pandoraea cepalis</name>
    <dbReference type="NCBI Taxonomy" id="2508294"/>
    <lineage>
        <taxon>Bacteria</taxon>
        <taxon>Pseudomonadati</taxon>
        <taxon>Pseudomonadota</taxon>
        <taxon>Betaproteobacteria</taxon>
        <taxon>Burkholderiales</taxon>
        <taxon>Burkholderiaceae</taxon>
        <taxon>Pandoraea</taxon>
    </lineage>
</organism>
<dbReference type="EMBL" id="CABPRY010000006">
    <property type="protein sequence ID" value="VVE18037.1"/>
    <property type="molecule type" value="Genomic_DNA"/>
</dbReference>
<feature type="chain" id="PRO_5022853876" description="Glycine zipper 2TM domain protein" evidence="1">
    <location>
        <begin position="23"/>
        <end position="80"/>
    </location>
</feature>
<protein>
    <recommendedName>
        <fullName evidence="4">Glycine zipper 2TM domain protein</fullName>
    </recommendedName>
</protein>
<accession>A0A5E4VZH7</accession>
<name>A0A5E4VZH7_9BURK</name>
<gene>
    <name evidence="2" type="ORF">PCE31107_03000</name>
</gene>
<proteinExistence type="predicted"/>
<sequence>MKLIKTALIAAAFALPLANAHAEGCLKGAAVGAVAGHFAGHHTVLGAMAGCAIGHHMAKKERQQRLAAAHGANAYQPASH</sequence>
<reference evidence="2 3" key="1">
    <citation type="submission" date="2019-08" db="EMBL/GenBank/DDBJ databases">
        <authorList>
            <person name="Peeters C."/>
        </authorList>
    </citation>
    <scope>NUCLEOTIDE SEQUENCE [LARGE SCALE GENOMIC DNA]</scope>
    <source>
        <strain evidence="2 3">LMG 31107</strain>
    </source>
</reference>
<evidence type="ECO:0000313" key="3">
    <source>
        <dbReference type="Proteomes" id="UP000396788"/>
    </source>
</evidence>
<evidence type="ECO:0000313" key="2">
    <source>
        <dbReference type="EMBL" id="VVE18037.1"/>
    </source>
</evidence>
<evidence type="ECO:0000256" key="1">
    <source>
        <dbReference type="SAM" id="SignalP"/>
    </source>
</evidence>
<dbReference type="AlphaFoldDB" id="A0A5E4VZH7"/>
<feature type="signal peptide" evidence="1">
    <location>
        <begin position="1"/>
        <end position="22"/>
    </location>
</feature>
<dbReference type="Proteomes" id="UP000396788">
    <property type="component" value="Unassembled WGS sequence"/>
</dbReference>